<keyword evidence="4 5" id="KW-0143">Chaperone</keyword>
<feature type="compositionally biased region" description="Gly residues" evidence="6">
    <location>
        <begin position="522"/>
        <end position="539"/>
    </location>
</feature>
<dbReference type="AlphaFoldDB" id="M0FKP0"/>
<dbReference type="InterPro" id="IPR017998">
    <property type="entry name" value="Chaperone_TCP-1"/>
</dbReference>
<sequence>MGEDAQRVQDKDAQEYNISAARGVAESVRSTLGPKGMDKMLVDSMGDVTITNDGVTILQTMDIDNPTAEMVVEVAETQEDEAGDGTTSAVAIAGELLKNAEDLLEQDIHPTAVIKGFNLASEYAREQVDEVATAVDPEDTETLRNVAETSMTGKGAELDKDVLADLVVRAVQGVTVAADDGSHVVDLANLNIETRTGRAASESRLLTGAAIDKDPVHEDMPTDFESANVLLLNDPIEVEEADVDTSVNVDSPDQLQKFLDQEEEQLREKVDTIVESGADVVFCQKGIDDLAQHYLAKEGILAVRRTKKSDLTFLKNVLDAPIVTDLDSLSADDLAVGSVERDADEELFYVEGEDAHGVTLLLYGTTEHVVDELERGIQDAIDVVSTTVSDGRTLPGGGAVEVEIARRLRDYADSVEGREQLAVEAFADSLELIPRVLAENAGLDAIDLLVDLRAAHEAGDEHAGLDVFAGEVVDTAEAGVVETAHAKEQAIASAAEAANLVLKIDDIISAGDLSTAGDGDEGGAPGGGMGGMGGMGGAM</sequence>
<accession>M0FKP0</accession>
<proteinExistence type="inferred from homology"/>
<dbReference type="SUPFAM" id="SSF52029">
    <property type="entry name" value="GroEL apical domain-like"/>
    <property type="match status" value="1"/>
</dbReference>
<evidence type="ECO:0000256" key="3">
    <source>
        <dbReference type="ARBA" id="ARBA00022840"/>
    </source>
</evidence>
<keyword evidence="3 5" id="KW-0067">ATP-binding</keyword>
<evidence type="ECO:0000313" key="8">
    <source>
        <dbReference type="Proteomes" id="UP000011689"/>
    </source>
</evidence>
<dbReference type="Proteomes" id="UP000011689">
    <property type="component" value="Unassembled WGS sequence"/>
</dbReference>
<comment type="caution">
    <text evidence="7">The sequence shown here is derived from an EMBL/GenBank/DDBJ whole genome shotgun (WGS) entry which is preliminary data.</text>
</comment>
<dbReference type="Pfam" id="PF00118">
    <property type="entry name" value="Cpn60_TCP1"/>
    <property type="match status" value="1"/>
</dbReference>
<dbReference type="InterPro" id="IPR002194">
    <property type="entry name" value="Chaperonin_TCP-1_CS"/>
</dbReference>
<dbReference type="SUPFAM" id="SSF48592">
    <property type="entry name" value="GroEL equatorial domain-like"/>
    <property type="match status" value="1"/>
</dbReference>
<dbReference type="PROSITE" id="PS00751">
    <property type="entry name" value="TCP1_2"/>
    <property type="match status" value="1"/>
</dbReference>
<dbReference type="InterPro" id="IPR053374">
    <property type="entry name" value="TCP-1_chaperonin"/>
</dbReference>
<dbReference type="GO" id="GO:0005737">
    <property type="term" value="C:cytoplasm"/>
    <property type="evidence" value="ECO:0007669"/>
    <property type="project" value="UniProtKB-ARBA"/>
</dbReference>
<dbReference type="NCBIfam" id="NF041083">
    <property type="entry name" value="thermosome_beta"/>
    <property type="match status" value="1"/>
</dbReference>
<feature type="region of interest" description="Disordered" evidence="6">
    <location>
        <begin position="514"/>
        <end position="539"/>
    </location>
</feature>
<name>M0FKP0_9EURY</name>
<dbReference type="FunFam" id="1.10.560.10:FF:000017">
    <property type="entry name" value="T-complex protein 1 subunit eta"/>
    <property type="match status" value="1"/>
</dbReference>
<dbReference type="Gene3D" id="1.10.560.10">
    <property type="entry name" value="GroEL-like equatorial domain"/>
    <property type="match status" value="1"/>
</dbReference>
<comment type="similarity">
    <text evidence="1 5">Belongs to the TCP-1 chaperonin family.</text>
</comment>
<dbReference type="GO" id="GO:0032991">
    <property type="term" value="C:protein-containing complex"/>
    <property type="evidence" value="ECO:0007669"/>
    <property type="project" value="UniProtKB-ARBA"/>
</dbReference>
<dbReference type="InterPro" id="IPR027410">
    <property type="entry name" value="TCP-1-like_intermed_sf"/>
</dbReference>
<dbReference type="PRINTS" id="PR00304">
    <property type="entry name" value="TCOMPLEXTCP1"/>
</dbReference>
<keyword evidence="2 5" id="KW-0547">Nucleotide-binding</keyword>
<evidence type="ECO:0000256" key="1">
    <source>
        <dbReference type="ARBA" id="ARBA00008020"/>
    </source>
</evidence>
<dbReference type="GO" id="GO:0140662">
    <property type="term" value="F:ATP-dependent protein folding chaperone"/>
    <property type="evidence" value="ECO:0007669"/>
    <property type="project" value="InterPro"/>
</dbReference>
<dbReference type="GO" id="GO:0005524">
    <property type="term" value="F:ATP binding"/>
    <property type="evidence" value="ECO:0007669"/>
    <property type="project" value="UniProtKB-KW"/>
</dbReference>
<dbReference type="SUPFAM" id="SSF54849">
    <property type="entry name" value="GroEL-intermediate domain like"/>
    <property type="match status" value="1"/>
</dbReference>
<evidence type="ECO:0000256" key="4">
    <source>
        <dbReference type="ARBA" id="ARBA00023186"/>
    </source>
</evidence>
<dbReference type="PANTHER" id="PTHR11353">
    <property type="entry name" value="CHAPERONIN"/>
    <property type="match status" value="1"/>
</dbReference>
<dbReference type="NCBIfam" id="NF041082">
    <property type="entry name" value="thermosome_alpha"/>
    <property type="match status" value="1"/>
</dbReference>
<dbReference type="Gene3D" id="3.50.7.10">
    <property type="entry name" value="GroEL"/>
    <property type="match status" value="1"/>
</dbReference>
<gene>
    <name evidence="7" type="ORF">C467_04376</name>
</gene>
<dbReference type="InterPro" id="IPR054827">
    <property type="entry name" value="thermosome_alpha"/>
</dbReference>
<evidence type="ECO:0000256" key="5">
    <source>
        <dbReference type="RuleBase" id="RU004187"/>
    </source>
</evidence>
<dbReference type="InterPro" id="IPR012714">
    <property type="entry name" value="Thermosome_arc"/>
</dbReference>
<reference evidence="7 8" key="1">
    <citation type="journal article" date="2014" name="PLoS Genet.">
        <title>Phylogenetically driven sequencing of extremely halophilic archaea reveals strategies for static and dynamic osmo-response.</title>
        <authorList>
            <person name="Becker E.A."/>
            <person name="Seitzer P.M."/>
            <person name="Tritt A."/>
            <person name="Larsen D."/>
            <person name="Krusor M."/>
            <person name="Yao A.I."/>
            <person name="Wu D."/>
            <person name="Madern D."/>
            <person name="Eisen J.A."/>
            <person name="Darling A.E."/>
            <person name="Facciotti M.T."/>
        </authorList>
    </citation>
    <scope>NUCLEOTIDE SEQUENCE [LARGE SCALE GENOMIC DNA]</scope>
    <source>
        <strain evidence="7 8">ATCC 700873</strain>
    </source>
</reference>
<dbReference type="InterPro" id="IPR027409">
    <property type="entry name" value="GroEL-like_apical_dom_sf"/>
</dbReference>
<dbReference type="InterPro" id="IPR027413">
    <property type="entry name" value="GROEL-like_equatorial_sf"/>
</dbReference>
<organism evidence="7 8">
    <name type="scientific">Halorubrum hochstenium ATCC 700873</name>
    <dbReference type="NCBI Taxonomy" id="1227481"/>
    <lineage>
        <taxon>Archaea</taxon>
        <taxon>Methanobacteriati</taxon>
        <taxon>Methanobacteriota</taxon>
        <taxon>Stenosarchaea group</taxon>
        <taxon>Halobacteria</taxon>
        <taxon>Halobacteriales</taxon>
        <taxon>Haloferacaceae</taxon>
        <taxon>Halorubrum</taxon>
    </lineage>
</organism>
<dbReference type="PATRIC" id="fig|1227481.4.peg.854"/>
<protein>
    <submittedName>
        <fullName evidence="7">Thermosome</fullName>
    </submittedName>
</protein>
<dbReference type="PROSITE" id="PS00750">
    <property type="entry name" value="TCP1_1"/>
    <property type="match status" value="1"/>
</dbReference>
<dbReference type="Gene3D" id="3.30.260.10">
    <property type="entry name" value="TCP-1-like chaperonin intermediate domain"/>
    <property type="match status" value="1"/>
</dbReference>
<dbReference type="InterPro" id="IPR002423">
    <property type="entry name" value="Cpn60/GroEL/TCP-1"/>
</dbReference>
<keyword evidence="8" id="KW-1185">Reference proteome</keyword>
<dbReference type="GO" id="GO:0051082">
    <property type="term" value="F:unfolded protein binding"/>
    <property type="evidence" value="ECO:0007669"/>
    <property type="project" value="InterPro"/>
</dbReference>
<evidence type="ECO:0000256" key="2">
    <source>
        <dbReference type="ARBA" id="ARBA00022741"/>
    </source>
</evidence>
<dbReference type="NCBIfam" id="TIGR02339">
    <property type="entry name" value="thermosome_arch"/>
    <property type="match status" value="1"/>
</dbReference>
<evidence type="ECO:0000256" key="6">
    <source>
        <dbReference type="SAM" id="MobiDB-lite"/>
    </source>
</evidence>
<dbReference type="STRING" id="1227481.C467_04376"/>
<dbReference type="EMBL" id="AOJO01000019">
    <property type="protein sequence ID" value="ELZ59149.1"/>
    <property type="molecule type" value="Genomic_DNA"/>
</dbReference>
<dbReference type="GO" id="GO:0016887">
    <property type="term" value="F:ATP hydrolysis activity"/>
    <property type="evidence" value="ECO:0007669"/>
    <property type="project" value="InterPro"/>
</dbReference>
<dbReference type="PROSITE" id="PS00995">
    <property type="entry name" value="TCP1_3"/>
    <property type="match status" value="1"/>
</dbReference>
<evidence type="ECO:0000313" key="7">
    <source>
        <dbReference type="EMBL" id="ELZ59149.1"/>
    </source>
</evidence>